<gene>
    <name evidence="2" type="ORF">BN1723_019323</name>
</gene>
<dbReference type="AlphaFoldDB" id="A0A0G4NBM7"/>
<protein>
    <submittedName>
        <fullName evidence="2">Uncharacterized protein</fullName>
    </submittedName>
</protein>
<feature type="compositionally biased region" description="Basic residues" evidence="1">
    <location>
        <begin position="29"/>
        <end position="42"/>
    </location>
</feature>
<evidence type="ECO:0000313" key="2">
    <source>
        <dbReference type="EMBL" id="CRK43847.1"/>
    </source>
</evidence>
<proteinExistence type="predicted"/>
<reference evidence="3" key="1">
    <citation type="submission" date="2015-05" db="EMBL/GenBank/DDBJ databases">
        <authorList>
            <person name="Fogelqvist Johan"/>
        </authorList>
    </citation>
    <scope>NUCLEOTIDE SEQUENCE [LARGE SCALE GENOMIC DNA]</scope>
</reference>
<dbReference type="EMBL" id="CVQI01033661">
    <property type="protein sequence ID" value="CRK43847.1"/>
    <property type="molecule type" value="Genomic_DNA"/>
</dbReference>
<feature type="region of interest" description="Disordered" evidence="1">
    <location>
        <begin position="14"/>
        <end position="42"/>
    </location>
</feature>
<dbReference type="Proteomes" id="UP000045706">
    <property type="component" value="Unassembled WGS sequence"/>
</dbReference>
<accession>A0A0G4NBM7</accession>
<evidence type="ECO:0000256" key="1">
    <source>
        <dbReference type="SAM" id="MobiDB-lite"/>
    </source>
</evidence>
<sequence length="42" mass="5274">DLWRQGLQRRLRPRAPRFRHQARSDQLVRRLRHWSPPRPPHS</sequence>
<name>A0A0G4NBM7_VERLO</name>
<feature type="non-terminal residue" evidence="2">
    <location>
        <position position="1"/>
    </location>
</feature>
<organism evidence="2 3">
    <name type="scientific">Verticillium longisporum</name>
    <name type="common">Verticillium dahliae var. longisporum</name>
    <dbReference type="NCBI Taxonomy" id="100787"/>
    <lineage>
        <taxon>Eukaryota</taxon>
        <taxon>Fungi</taxon>
        <taxon>Dikarya</taxon>
        <taxon>Ascomycota</taxon>
        <taxon>Pezizomycotina</taxon>
        <taxon>Sordariomycetes</taxon>
        <taxon>Hypocreomycetidae</taxon>
        <taxon>Glomerellales</taxon>
        <taxon>Plectosphaerellaceae</taxon>
        <taxon>Verticillium</taxon>
    </lineage>
</organism>
<evidence type="ECO:0000313" key="3">
    <source>
        <dbReference type="Proteomes" id="UP000045706"/>
    </source>
</evidence>